<feature type="region of interest" description="Disordered" evidence="9">
    <location>
        <begin position="291"/>
        <end position="317"/>
    </location>
</feature>
<dbReference type="InterPro" id="IPR000425">
    <property type="entry name" value="MIP"/>
</dbReference>
<feature type="transmembrane region" description="Helical" evidence="10">
    <location>
        <begin position="163"/>
        <end position="182"/>
    </location>
</feature>
<evidence type="ECO:0000256" key="6">
    <source>
        <dbReference type="ARBA" id="ARBA00022989"/>
    </source>
</evidence>
<keyword evidence="12" id="KW-1185">Reference proteome</keyword>
<keyword evidence="3 8" id="KW-0813">Transport</keyword>
<dbReference type="CDD" id="cd00333">
    <property type="entry name" value="MIP"/>
    <property type="match status" value="1"/>
</dbReference>
<evidence type="ECO:0000256" key="2">
    <source>
        <dbReference type="ARBA" id="ARBA00006175"/>
    </source>
</evidence>
<dbReference type="EMBL" id="CAKOGP040000224">
    <property type="protein sequence ID" value="CAJ1932629.1"/>
    <property type="molecule type" value="Genomic_DNA"/>
</dbReference>
<dbReference type="AlphaFoldDB" id="A0AAD2FHQ8"/>
<evidence type="ECO:0000256" key="7">
    <source>
        <dbReference type="ARBA" id="ARBA00023136"/>
    </source>
</evidence>
<feature type="transmembrane region" description="Helical" evidence="10">
    <location>
        <begin position="238"/>
        <end position="257"/>
    </location>
</feature>
<name>A0AAD2FHQ8_9STRA</name>
<dbReference type="PANTHER" id="PTHR19139">
    <property type="entry name" value="AQUAPORIN TRANSPORTER"/>
    <property type="match status" value="1"/>
</dbReference>
<dbReference type="InterPro" id="IPR023271">
    <property type="entry name" value="Aquaporin-like"/>
</dbReference>
<evidence type="ECO:0000313" key="11">
    <source>
        <dbReference type="EMBL" id="CAJ1932629.1"/>
    </source>
</evidence>
<evidence type="ECO:0000256" key="10">
    <source>
        <dbReference type="SAM" id="Phobius"/>
    </source>
</evidence>
<dbReference type="PRINTS" id="PR00783">
    <property type="entry name" value="MINTRINSICP"/>
</dbReference>
<evidence type="ECO:0000256" key="9">
    <source>
        <dbReference type="SAM" id="MobiDB-lite"/>
    </source>
</evidence>
<evidence type="ECO:0000313" key="12">
    <source>
        <dbReference type="Proteomes" id="UP001295423"/>
    </source>
</evidence>
<feature type="transmembrane region" description="Helical" evidence="10">
    <location>
        <begin position="194"/>
        <end position="218"/>
    </location>
</feature>
<keyword evidence="7 10" id="KW-0472">Membrane</keyword>
<evidence type="ECO:0000256" key="1">
    <source>
        <dbReference type="ARBA" id="ARBA00004651"/>
    </source>
</evidence>
<dbReference type="GO" id="GO:0005886">
    <property type="term" value="C:plasma membrane"/>
    <property type="evidence" value="ECO:0007669"/>
    <property type="project" value="UniProtKB-SubCell"/>
</dbReference>
<sequence length="317" mass="33287">MAIKNSLTKAAFAEFIATALFVWIGCGSALATNKWGSVTSGGDLLTIAVAFGFAISLLAYSIGHISGGHINPAVSFALLILGEIDAKTMVCYILAQFGGAVSGALILWGCVASLTQACDDYDDPSSVPVCAASAFPGGRDGYGPPFRLGVNSLAPRVELGSGFLIELMGTYLLVFTVCMSAVHKKSSAGNAAPIAIGWAVMTAHIVMVPFTGCGINPARSFGPMAANSIGGVNTWSTGWWIFYVAPFVGAGLAAMTYRLIFAEDGKEDDDVEKELSSPLTEDEESLAASIFNSAFAEDEEEDDKTKERKIPESHREV</sequence>
<organism evidence="11 12">
    <name type="scientific">Cylindrotheca closterium</name>
    <dbReference type="NCBI Taxonomy" id="2856"/>
    <lineage>
        <taxon>Eukaryota</taxon>
        <taxon>Sar</taxon>
        <taxon>Stramenopiles</taxon>
        <taxon>Ochrophyta</taxon>
        <taxon>Bacillariophyta</taxon>
        <taxon>Bacillariophyceae</taxon>
        <taxon>Bacillariophycidae</taxon>
        <taxon>Bacillariales</taxon>
        <taxon>Bacillariaceae</taxon>
        <taxon>Cylindrotheca</taxon>
    </lineage>
</organism>
<dbReference type="PROSITE" id="PS51257">
    <property type="entry name" value="PROKAR_LIPOPROTEIN"/>
    <property type="match status" value="1"/>
</dbReference>
<reference evidence="11" key="1">
    <citation type="submission" date="2023-08" db="EMBL/GenBank/DDBJ databases">
        <authorList>
            <person name="Audoor S."/>
            <person name="Bilcke G."/>
        </authorList>
    </citation>
    <scope>NUCLEOTIDE SEQUENCE</scope>
</reference>
<keyword evidence="5 8" id="KW-0812">Transmembrane</keyword>
<dbReference type="GO" id="GO:0015250">
    <property type="term" value="F:water channel activity"/>
    <property type="evidence" value="ECO:0007669"/>
    <property type="project" value="TreeGrafter"/>
</dbReference>
<gene>
    <name evidence="11" type="ORF">CYCCA115_LOCUS2932</name>
</gene>
<dbReference type="NCBIfam" id="TIGR00861">
    <property type="entry name" value="MIP"/>
    <property type="match status" value="1"/>
</dbReference>
<keyword evidence="4" id="KW-1003">Cell membrane</keyword>
<evidence type="ECO:0000256" key="8">
    <source>
        <dbReference type="RuleBase" id="RU000477"/>
    </source>
</evidence>
<dbReference type="Proteomes" id="UP001295423">
    <property type="component" value="Unassembled WGS sequence"/>
</dbReference>
<dbReference type="InterPro" id="IPR034294">
    <property type="entry name" value="Aquaporin_transptr"/>
</dbReference>
<dbReference type="InterPro" id="IPR022357">
    <property type="entry name" value="MIP_CS"/>
</dbReference>
<dbReference type="PANTHER" id="PTHR19139:SF199">
    <property type="entry name" value="MIP17260P"/>
    <property type="match status" value="1"/>
</dbReference>
<evidence type="ECO:0000256" key="3">
    <source>
        <dbReference type="ARBA" id="ARBA00022448"/>
    </source>
</evidence>
<accession>A0AAD2FHQ8</accession>
<comment type="subcellular location">
    <subcellularLocation>
        <location evidence="1">Cell membrane</location>
        <topology evidence="1">Multi-pass membrane protein</topology>
    </subcellularLocation>
</comment>
<feature type="compositionally biased region" description="Basic and acidic residues" evidence="9">
    <location>
        <begin position="303"/>
        <end position="317"/>
    </location>
</feature>
<feature type="transmembrane region" description="Helical" evidence="10">
    <location>
        <begin position="12"/>
        <end position="32"/>
    </location>
</feature>
<comment type="similarity">
    <text evidence="2 8">Belongs to the MIP/aquaporin (TC 1.A.8) family.</text>
</comment>
<evidence type="ECO:0008006" key="13">
    <source>
        <dbReference type="Google" id="ProtNLM"/>
    </source>
</evidence>
<dbReference type="SUPFAM" id="SSF81338">
    <property type="entry name" value="Aquaporin-like"/>
    <property type="match status" value="1"/>
</dbReference>
<dbReference type="PROSITE" id="PS00221">
    <property type="entry name" value="MIP"/>
    <property type="match status" value="1"/>
</dbReference>
<comment type="caution">
    <text evidence="11">The sequence shown here is derived from an EMBL/GenBank/DDBJ whole genome shotgun (WGS) entry which is preliminary data.</text>
</comment>
<keyword evidence="6 10" id="KW-1133">Transmembrane helix</keyword>
<dbReference type="Gene3D" id="1.20.1080.10">
    <property type="entry name" value="Glycerol uptake facilitator protein"/>
    <property type="match status" value="1"/>
</dbReference>
<dbReference type="Pfam" id="PF00230">
    <property type="entry name" value="MIP"/>
    <property type="match status" value="1"/>
</dbReference>
<evidence type="ECO:0000256" key="4">
    <source>
        <dbReference type="ARBA" id="ARBA00022475"/>
    </source>
</evidence>
<feature type="transmembrane region" description="Helical" evidence="10">
    <location>
        <begin position="44"/>
        <end position="62"/>
    </location>
</feature>
<evidence type="ECO:0000256" key="5">
    <source>
        <dbReference type="ARBA" id="ARBA00022692"/>
    </source>
</evidence>
<protein>
    <recommendedName>
        <fullName evidence="13">Aquaporin</fullName>
    </recommendedName>
</protein>
<proteinExistence type="inferred from homology"/>